<dbReference type="SUPFAM" id="SSF56219">
    <property type="entry name" value="DNase I-like"/>
    <property type="match status" value="1"/>
</dbReference>
<dbReference type="PANTHER" id="PTHR19446">
    <property type="entry name" value="REVERSE TRANSCRIPTASES"/>
    <property type="match status" value="1"/>
</dbReference>
<dbReference type="EC" id="2.7.7.49" evidence="3"/>
<protein>
    <recommendedName>
        <fullName evidence="3">RNA-directed DNA polymerase</fullName>
        <ecNumber evidence="3">2.7.7.49</ecNumber>
    </recommendedName>
</protein>
<dbReference type="Gene3D" id="3.60.10.10">
    <property type="entry name" value="Endonuclease/exonuclease/phosphatase"/>
    <property type="match status" value="1"/>
</dbReference>
<dbReference type="GeneID" id="112909305"/>
<evidence type="ECO:0000256" key="1">
    <source>
        <dbReference type="ARBA" id="ARBA00004496"/>
    </source>
</evidence>
<dbReference type="Proteomes" id="UP001652641">
    <property type="component" value="Chromosome 3"/>
</dbReference>
<dbReference type="Pfam" id="PF16218">
    <property type="entry name" value="Peptidase_C101"/>
    <property type="match status" value="1"/>
</dbReference>
<dbReference type="PRINTS" id="PR02057">
    <property type="entry name" value="PROTEINF105B"/>
</dbReference>
<keyword evidence="4" id="KW-0963">Cytoplasm</keyword>
<evidence type="ECO:0000256" key="3">
    <source>
        <dbReference type="ARBA" id="ARBA00012493"/>
    </source>
</evidence>
<dbReference type="InterPro" id="IPR000477">
    <property type="entry name" value="RT_dom"/>
</dbReference>
<dbReference type="InterPro" id="IPR036691">
    <property type="entry name" value="Endo/exonu/phosph_ase_sf"/>
</dbReference>
<sequence length="814" mass="93554">MSRGAMPQPGAWPGAGCAEKSAREAGAAPREGGKAAAGGQPRAAVRCPAEHEEDMYRDADEIEKEKELLTHERELSAEARLSVAPEMDIMDYCKKEWRGNTQKATCMKKGYEEVSQKFTSIRRVRGDNYCALRATLFQAMSQPAALPSWLQDPELTLVRCCCRSSEHNISKETRALNDTLDQMDFTDIYITLHPNSAEYTFFSSAHGTFSRIDHILGHRSGLNRYQKIGIVPCIFSDHNALKLELNHNKKFGRTSNTWRLRTILLKDERVNQEIKEELKRFMETNENEDTTIQNLWDAAKAALRGKYITIQASIQKLERTQIQKLTLHIKELGKKQQIDATPSRRRELIKIQAELNEIETRRTVEQINRTRSWFFERINKIHKPLASLIKKKREKTQINKIMNEKGEITTNTKEIQTILKTYYEQPYANKLGNLEEMDAFLESHKLPKLEQEEIENLNRPKSREEIEAVIRNLPRHKNPGPDGFPGEFYQMFKEETIPILLKLFGNIERDGVLPNSFYEASITLIPKPDKDPTIKENYRPISLMNMDAKILNKILANRIQQHIKKSIHHDQVGFIPGTQGWFNTRKTINVIHHISKRKTKNHMILSLDAEKAFDKIQHPFLIKTLQSVGIEGTFLNILKAIYEKPTANIILSGEALGAFPLRSGTRQGCPLSPLLFNIVLEVFASAIRQQKDIQIGKEEVKLSLFTDDMILYIENPKASTPRLLELIQQFGSVAGYKINAQKSVAFLYTHNETEEREIKESIPFTIAPKSIRYLGINLTKEVKDLYPKNYRTLLKDIEEDTELEKSSMLMDWQN</sequence>
<organism evidence="7 8">
    <name type="scientific">Vulpes vulpes</name>
    <name type="common">Red fox</name>
    <dbReference type="NCBI Taxonomy" id="9627"/>
    <lineage>
        <taxon>Eukaryota</taxon>
        <taxon>Metazoa</taxon>
        <taxon>Chordata</taxon>
        <taxon>Craniata</taxon>
        <taxon>Vertebrata</taxon>
        <taxon>Euteleostomi</taxon>
        <taxon>Mammalia</taxon>
        <taxon>Eutheria</taxon>
        <taxon>Laurasiatheria</taxon>
        <taxon>Carnivora</taxon>
        <taxon>Caniformia</taxon>
        <taxon>Canidae</taxon>
        <taxon>Vulpes</taxon>
    </lineage>
</organism>
<gene>
    <name evidence="8" type="primary">OTULIN</name>
</gene>
<feature type="region of interest" description="Disordered" evidence="5">
    <location>
        <begin position="1"/>
        <end position="53"/>
    </location>
</feature>
<accession>A0ABM5A238</accession>
<dbReference type="Pfam" id="PF00078">
    <property type="entry name" value="RVT_1"/>
    <property type="match status" value="1"/>
</dbReference>
<feature type="domain" description="Reverse transcriptase" evidence="6">
    <location>
        <begin position="506"/>
        <end position="778"/>
    </location>
</feature>
<dbReference type="InterPro" id="IPR043502">
    <property type="entry name" value="DNA/RNA_pol_sf"/>
</dbReference>
<comment type="subcellular location">
    <subcellularLocation>
        <location evidence="1">Cytoplasm</location>
    </subcellularLocation>
</comment>
<keyword evidence="7" id="KW-1185">Reference proteome</keyword>
<dbReference type="PRINTS" id="PR02055">
    <property type="entry name" value="PROTEINF105"/>
</dbReference>
<dbReference type="SUPFAM" id="SSF56672">
    <property type="entry name" value="DNA/RNA polymerases"/>
    <property type="match status" value="1"/>
</dbReference>
<evidence type="ECO:0000259" key="6">
    <source>
        <dbReference type="PROSITE" id="PS50878"/>
    </source>
</evidence>
<evidence type="ECO:0000313" key="8">
    <source>
        <dbReference type="RefSeq" id="XP_072608842.1"/>
    </source>
</evidence>
<name>A0ABM5A238_VULVU</name>
<dbReference type="InterPro" id="IPR023235">
    <property type="entry name" value="FAM105"/>
</dbReference>
<dbReference type="PROSITE" id="PS50878">
    <property type="entry name" value="RT_POL"/>
    <property type="match status" value="1"/>
</dbReference>
<proteinExistence type="inferred from homology"/>
<dbReference type="CDD" id="cd01650">
    <property type="entry name" value="RT_nLTR_like"/>
    <property type="match status" value="1"/>
</dbReference>
<evidence type="ECO:0000313" key="7">
    <source>
        <dbReference type="Proteomes" id="UP001652641"/>
    </source>
</evidence>
<comment type="similarity">
    <text evidence="2">Belongs to the peptidase C65 family. Otulin subfamily.</text>
</comment>
<reference evidence="8" key="1">
    <citation type="submission" date="2025-08" db="UniProtKB">
        <authorList>
            <consortium name="RefSeq"/>
        </authorList>
    </citation>
    <scope>IDENTIFICATION</scope>
    <source>
        <tissue evidence="8">Cell line</tissue>
    </source>
</reference>
<dbReference type="RefSeq" id="XP_072608842.1">
    <property type="nucleotide sequence ID" value="XM_072752741.1"/>
</dbReference>
<evidence type="ECO:0000256" key="4">
    <source>
        <dbReference type="ARBA" id="ARBA00022490"/>
    </source>
</evidence>
<dbReference type="InterPro" id="IPR023237">
    <property type="entry name" value="Otulin"/>
</dbReference>
<evidence type="ECO:0000256" key="2">
    <source>
        <dbReference type="ARBA" id="ARBA00010267"/>
    </source>
</evidence>
<evidence type="ECO:0000256" key="5">
    <source>
        <dbReference type="SAM" id="MobiDB-lite"/>
    </source>
</evidence>